<protein>
    <submittedName>
        <fullName evidence="2">Uncharacterized protein</fullName>
    </submittedName>
</protein>
<organism evidence="2 3">
    <name type="scientific">Scleromatobacter humisilvae</name>
    <dbReference type="NCBI Taxonomy" id="2897159"/>
    <lineage>
        <taxon>Bacteria</taxon>
        <taxon>Pseudomonadati</taxon>
        <taxon>Pseudomonadota</taxon>
        <taxon>Betaproteobacteria</taxon>
        <taxon>Burkholderiales</taxon>
        <taxon>Sphaerotilaceae</taxon>
        <taxon>Scleromatobacter</taxon>
    </lineage>
</organism>
<evidence type="ECO:0000313" key="2">
    <source>
        <dbReference type="EMBL" id="MCK9685639.1"/>
    </source>
</evidence>
<feature type="region of interest" description="Disordered" evidence="1">
    <location>
        <begin position="1"/>
        <end position="36"/>
    </location>
</feature>
<feature type="region of interest" description="Disordered" evidence="1">
    <location>
        <begin position="1696"/>
        <end position="1722"/>
    </location>
</feature>
<feature type="region of interest" description="Disordered" evidence="1">
    <location>
        <begin position="250"/>
        <end position="298"/>
    </location>
</feature>
<evidence type="ECO:0000256" key="1">
    <source>
        <dbReference type="SAM" id="MobiDB-lite"/>
    </source>
</evidence>
<dbReference type="EMBL" id="JAJLJH010000001">
    <property type="protein sequence ID" value="MCK9685639.1"/>
    <property type="molecule type" value="Genomic_DNA"/>
</dbReference>
<comment type="caution">
    <text evidence="2">The sequence shown here is derived from an EMBL/GenBank/DDBJ whole genome shotgun (WGS) entry which is preliminary data.</text>
</comment>
<accession>A0A9X2C1C9</accession>
<sequence length="1722" mass="188134">MTHDIGSVQSPVESVEALPSTVEESLGSIPSSGGAAVPKGNPPIVIDAVAGSLFSELSPTAADAQYLTALGVDANCRALRTVTTFFGTVAKDHATSLAVGHTPAWLDVATGRQSAVKSIFADDSRAEACALLGAALSHDAFEAPFSNLLFAARFQSNSVHRAMLDRMSLVLVLKAAQCRTVIPKTVANGIQQCYRSLASAKTTAWSAIATCAPIDIAQIDSLLTDVKQNSVREFLVDCRALLAVEFSAPDTESRSRQEHSSSQPPQHERASIADNDAPDRAAAEPKAPESSSDDDESEACASAPSVVAFAREAQFAPLSTKAGVALQWNCLATPELKRLIEEVTPYLYSSNLRQVSCAVLFYISLLTKANGKSARRTATKLDPKAPDLAISIGQGGLLTSHDAKVQARRPDHVVSQHRINVVYWPQRIVDILQDWESTWGEKSEIGEYIDLNAGGAGLSNAEYNKFLRRCGDKAHIAEPTRAANGLGLAVLDVTGSDMYASLGALHVEMAAPSADFYFSPLASEVHRQMDRVYQEIGLGPAIPFPEEARGTRLGPQKWVPPETTRDGWSRLEADIRRLYKRVCRWKNTLDGGSALDALSRSCCAALVVRDAGRGTNPQRLSVASLASNPSWYVLDDKFLEGVKRARLLPHTDVSAALVRIFLHAKSIAYKRMGWKEDATLDPLFGMTAAGRNFGLRSDWIPIDADAIQGITTEYFAADRNFARNQLVTSMGENLVDRWLVRALTGHGTWLLTSFSWTMSVAPDEAMGHLQRILTEHADRMFGDATALVALSKSIPPYKLPDFPLDIRNDPEGEGAGDPLPSIGRQCLVDHSLVASVRRQVTQGRGPACRYATTLLARLAVDGLPTLDAAIDATLDQDALRTVGATEGAAWTRRHYVHAFWLPTQAQTQAIATLATQASAPTRRRLLREAADFLRGISGYSGWPADDLSVLVRFATACERWRRLELPPSICAMSSPELESACLSPTSLERTATNGVFPPKRKFKSVRGPVAATRVPAQIASHNLDEITSLLGEWCTTDDSLGGQERRARRIKLGLADLASPDRTAIFLFCSDMLNLQADEVIANPRNAHVSTVKTRWSTVHPTFGSLPLSADPADFEDDEWVGVVDAVNKYCLDAARKAGTTDDSYLIGEGKIRSSRARDALQRMFRILEGDAWEIPQAAWDEMGGATLFQPRLSASSSIYLTEYAQPIKEEIYATFSHALAAERQDVKVQVMSEAPCRIGEVSCAASRCVTRSGAMTFLNTPYVVHKSKHAPRQAPLTPATASAVKALEERTVSICPDAQRLFRFDAVAQMQDVTANALLPDVLRNAIGDPEFRPQSLRGTAYMESLWPGFRPVMQRLLNGTLTPQECIPWLHGEPMQDRWIRAISAATAAGHGAVDPGYKFYASAWPLLLAIWMKAKSLDLKPADATFKAFGRTAANFRQIKCRSEDKEVDAWQWLPSAMVRSQSRPLLESVLPSQELPRPPTTRPADSTPSQTIGYIVLRCLELMPDAALHETGLTTAQQKVAEENIPRSRDIEWARKRKKGPITGAALDGDRSLALDPSGIGITEWLSGLSTKDLHDLFAILRRNQKDLSLSPEEIQECEFWRRVSLHIPSKFCLTLRFGQGHHLSPASELRLRELRPRVMVQDERDPNLGPLPDVMLRHLPENDRLDCRSTAIFKLACLVLSRASTSLLSESAANAKRPAGESDTSATSTEFKEIKDA</sequence>
<keyword evidence="3" id="KW-1185">Reference proteome</keyword>
<proteinExistence type="predicted"/>
<feature type="compositionally biased region" description="Basic and acidic residues" evidence="1">
    <location>
        <begin position="266"/>
        <end position="287"/>
    </location>
</feature>
<dbReference type="RefSeq" id="WP_275681637.1">
    <property type="nucleotide sequence ID" value="NZ_JAJLJH010000001.1"/>
</dbReference>
<dbReference type="Proteomes" id="UP001139353">
    <property type="component" value="Unassembled WGS sequence"/>
</dbReference>
<name>A0A9X2C1C9_9BURK</name>
<gene>
    <name evidence="2" type="ORF">LPC04_07950</name>
</gene>
<reference evidence="2" key="1">
    <citation type="submission" date="2021-11" db="EMBL/GenBank/DDBJ databases">
        <title>BS-T2-15 a new species belonging to the Comamonadaceae family isolated from the soil of a French oak forest.</title>
        <authorList>
            <person name="Mieszkin S."/>
            <person name="Alain K."/>
        </authorList>
    </citation>
    <scope>NUCLEOTIDE SEQUENCE</scope>
    <source>
        <strain evidence="2">BS-T2-15</strain>
    </source>
</reference>
<evidence type="ECO:0000313" key="3">
    <source>
        <dbReference type="Proteomes" id="UP001139353"/>
    </source>
</evidence>
<feature type="region of interest" description="Disordered" evidence="1">
    <location>
        <begin position="1472"/>
        <end position="1492"/>
    </location>
</feature>